<evidence type="ECO:0000313" key="1">
    <source>
        <dbReference type="EMBL" id="QIS31185.1"/>
    </source>
</evidence>
<sequence length="91" mass="10412">MKQQYYMGNGKGPNCDRGELLKGVKKLEEGSLLVINELGNGAGWKFEVLDTEVVSISKEDYHYMLDIHCNDWTEESEEKVTAKMKEVLELK</sequence>
<name>A0A6H0A067_LYSSH</name>
<proteinExistence type="predicted"/>
<geneLocation type="plasmid" evidence="1">
    <name>pSSII-1</name>
</geneLocation>
<protein>
    <submittedName>
        <fullName evidence="1">Uncharacterized protein</fullName>
    </submittedName>
</protein>
<accession>A0A6H0A067</accession>
<keyword evidence="1" id="KW-0614">Plasmid</keyword>
<dbReference type="RefSeq" id="WP_031417273.1">
    <property type="nucleotide sequence ID" value="NZ_CP064071.1"/>
</dbReference>
<dbReference type="EMBL" id="MT075580">
    <property type="protein sequence ID" value="QIS31185.1"/>
    <property type="molecule type" value="Genomic_DNA"/>
</dbReference>
<dbReference type="AlphaFoldDB" id="A0A6H0A067"/>
<organism evidence="1">
    <name type="scientific">Lysinibacillus sphaericus</name>
    <name type="common">Bacillus sphaericus</name>
    <dbReference type="NCBI Taxonomy" id="1421"/>
    <lineage>
        <taxon>Bacteria</taxon>
        <taxon>Bacillati</taxon>
        <taxon>Bacillota</taxon>
        <taxon>Bacilli</taxon>
        <taxon>Bacillales</taxon>
        <taxon>Bacillaceae</taxon>
        <taxon>Lysinibacillus</taxon>
    </lineage>
</organism>
<reference evidence="1" key="1">
    <citation type="submission" date="2020-02" db="EMBL/GenBank/DDBJ databases">
        <authorList>
            <person name="Hu X."/>
            <person name="Yuan Z."/>
            <person name="Cheng J."/>
            <person name="Geng P."/>
        </authorList>
    </citation>
    <scope>NUCLEOTIDE SEQUENCE</scope>
    <source>
        <strain evidence="1">SSII-1</strain>
        <plasmid evidence="1">pSSII-1</plasmid>
    </source>
</reference>